<dbReference type="Proteomes" id="UP000276133">
    <property type="component" value="Unassembled WGS sequence"/>
</dbReference>
<organism evidence="2 3">
    <name type="scientific">Brachionus plicatilis</name>
    <name type="common">Marine rotifer</name>
    <name type="synonym">Brachionus muelleri</name>
    <dbReference type="NCBI Taxonomy" id="10195"/>
    <lineage>
        <taxon>Eukaryota</taxon>
        <taxon>Metazoa</taxon>
        <taxon>Spiralia</taxon>
        <taxon>Gnathifera</taxon>
        <taxon>Rotifera</taxon>
        <taxon>Eurotatoria</taxon>
        <taxon>Monogononta</taxon>
        <taxon>Pseudotrocha</taxon>
        <taxon>Ploima</taxon>
        <taxon>Brachionidae</taxon>
        <taxon>Brachionus</taxon>
    </lineage>
</organism>
<comment type="caution">
    <text evidence="2">The sequence shown here is derived from an EMBL/GenBank/DDBJ whole genome shotgun (WGS) entry which is preliminary data.</text>
</comment>
<evidence type="ECO:0000256" key="1">
    <source>
        <dbReference type="SAM" id="Phobius"/>
    </source>
</evidence>
<keyword evidence="1" id="KW-0812">Transmembrane</keyword>
<accession>A0A3M7PTT1</accession>
<evidence type="ECO:0000313" key="2">
    <source>
        <dbReference type="EMBL" id="RNA02572.1"/>
    </source>
</evidence>
<reference evidence="2 3" key="1">
    <citation type="journal article" date="2018" name="Sci. Rep.">
        <title>Genomic signatures of local adaptation to the degree of environmental predictability in rotifers.</title>
        <authorList>
            <person name="Franch-Gras L."/>
            <person name="Hahn C."/>
            <person name="Garcia-Roger E.M."/>
            <person name="Carmona M.J."/>
            <person name="Serra M."/>
            <person name="Gomez A."/>
        </authorList>
    </citation>
    <scope>NUCLEOTIDE SEQUENCE [LARGE SCALE GENOMIC DNA]</scope>
    <source>
        <strain evidence="2">HYR1</strain>
    </source>
</reference>
<keyword evidence="1" id="KW-1133">Transmembrane helix</keyword>
<keyword evidence="3" id="KW-1185">Reference proteome</keyword>
<gene>
    <name evidence="2" type="ORF">BpHYR1_044011</name>
</gene>
<feature type="transmembrane region" description="Helical" evidence="1">
    <location>
        <begin position="26"/>
        <end position="45"/>
    </location>
</feature>
<evidence type="ECO:0008006" key="4">
    <source>
        <dbReference type="Google" id="ProtNLM"/>
    </source>
</evidence>
<name>A0A3M7PTT1_BRAPC</name>
<keyword evidence="1" id="KW-0472">Membrane</keyword>
<evidence type="ECO:0000313" key="3">
    <source>
        <dbReference type="Proteomes" id="UP000276133"/>
    </source>
</evidence>
<protein>
    <recommendedName>
        <fullName evidence="4">Transmembrane protein</fullName>
    </recommendedName>
</protein>
<dbReference type="EMBL" id="REGN01008837">
    <property type="protein sequence ID" value="RNA02572.1"/>
    <property type="molecule type" value="Genomic_DNA"/>
</dbReference>
<dbReference type="AlphaFoldDB" id="A0A3M7PTT1"/>
<proteinExistence type="predicted"/>
<sequence>MVNSKKGLNQIDRRQSIETAKNQRNIFITIVCQLFFFIFKFEVILDIKNQNGIKKINIFYCYPMVQINSFKNQNKRIKIIKQLNIAISVLNLNVLIKNTIKIY</sequence>